<feature type="compositionally biased region" description="Polar residues" evidence="1">
    <location>
        <begin position="293"/>
        <end position="316"/>
    </location>
</feature>
<feature type="compositionally biased region" description="Low complexity" evidence="1">
    <location>
        <begin position="279"/>
        <end position="290"/>
    </location>
</feature>
<feature type="compositionally biased region" description="Polar residues" evidence="1">
    <location>
        <begin position="374"/>
        <end position="385"/>
    </location>
</feature>
<organism evidence="2 3">
    <name type="scientific">Aspergillus ellipticus CBS 707.79</name>
    <dbReference type="NCBI Taxonomy" id="1448320"/>
    <lineage>
        <taxon>Eukaryota</taxon>
        <taxon>Fungi</taxon>
        <taxon>Dikarya</taxon>
        <taxon>Ascomycota</taxon>
        <taxon>Pezizomycotina</taxon>
        <taxon>Eurotiomycetes</taxon>
        <taxon>Eurotiomycetidae</taxon>
        <taxon>Eurotiales</taxon>
        <taxon>Aspergillaceae</taxon>
        <taxon>Aspergillus</taxon>
        <taxon>Aspergillus subgen. Circumdati</taxon>
    </lineage>
</organism>
<feature type="compositionally biased region" description="Basic and acidic residues" evidence="1">
    <location>
        <begin position="242"/>
        <end position="254"/>
    </location>
</feature>
<dbReference type="OrthoDB" id="4524386at2759"/>
<dbReference type="Proteomes" id="UP000247810">
    <property type="component" value="Unassembled WGS sequence"/>
</dbReference>
<gene>
    <name evidence="2" type="ORF">BO71DRAFT_459367</name>
</gene>
<feature type="region of interest" description="Disordered" evidence="1">
    <location>
        <begin position="554"/>
        <end position="584"/>
    </location>
</feature>
<proteinExistence type="predicted"/>
<feature type="compositionally biased region" description="Basic and acidic residues" evidence="1">
    <location>
        <begin position="570"/>
        <end position="579"/>
    </location>
</feature>
<reference evidence="2 3" key="1">
    <citation type="submission" date="2018-02" db="EMBL/GenBank/DDBJ databases">
        <title>The genomes of Aspergillus section Nigri reveals drivers in fungal speciation.</title>
        <authorList>
            <consortium name="DOE Joint Genome Institute"/>
            <person name="Vesth T.C."/>
            <person name="Nybo J."/>
            <person name="Theobald S."/>
            <person name="Brandl J."/>
            <person name="Frisvad J.C."/>
            <person name="Nielsen K.F."/>
            <person name="Lyhne E.K."/>
            <person name="Kogle M.E."/>
            <person name="Kuo A."/>
            <person name="Riley R."/>
            <person name="Clum A."/>
            <person name="Nolan M."/>
            <person name="Lipzen A."/>
            <person name="Salamov A."/>
            <person name="Henrissat B."/>
            <person name="Wiebenga A."/>
            <person name="De vries R.P."/>
            <person name="Grigoriev I.V."/>
            <person name="Mortensen U.H."/>
            <person name="Andersen M.R."/>
            <person name="Baker S.E."/>
        </authorList>
    </citation>
    <scope>NUCLEOTIDE SEQUENCE [LARGE SCALE GENOMIC DNA]</scope>
    <source>
        <strain evidence="2 3">CBS 707.79</strain>
    </source>
</reference>
<feature type="region of interest" description="Disordered" evidence="1">
    <location>
        <begin position="15"/>
        <end position="34"/>
    </location>
</feature>
<feature type="compositionally biased region" description="Polar residues" evidence="1">
    <location>
        <begin position="352"/>
        <end position="361"/>
    </location>
</feature>
<feature type="compositionally biased region" description="Basic and acidic residues" evidence="1">
    <location>
        <begin position="192"/>
        <end position="202"/>
    </location>
</feature>
<sequence>MVALKRFFHAEKASLAHPDDRDAQGSPASNADSHALPNVQATQRMGAENQFQQIEDQFEVLHNQMQARPLSAYSQAPPSRASNHLPEKNPRHVDLLDALFSSHRYHIQCASTLSPITPYNEDIAERNMVPFLRGMMFKQKVHSRPVSAIHQEDVADRNISGTKAISSLSRSASARARAPPRFRKLSSQRYEMKMKARDEPRSRAKATRVPMSTSSENLVPVPSSSRETVSQTSFLRSQRSAPDLRAEGNGEPYREAVSGSGAYLGVPPAHKQGNRWSNTPLPDSPTLPLTMRGDNSGNENQSSDPNVQRTITSNQKSAKKNVRDLSINTKLAARGKAGSKISHCAIQPPTPSSTEAKQTPSIAEIMNSPLPAGTPTSISPLPPSNQKFAEMMDLFKQAYASTQAISPHPTFETLQDAIVREINSHEAFQRISFPSEPSLTPSSTQGSFDRTLHVPLHPSSGSDRSNSLKEGQFLKQIKRSSFKKHHRGSEQRKSISASVPSTPFQDSHATNRRRHTDAPLPSLELLENGETKQQVVEKPEEQVTFMDLVLRSEKNSNKASKSNPAPPVPTRDHSPHDNSENSSRAPSVLYMRAQASASRPSFSVDDSDEEIIQLPSVGMPQLCIQGVDQNNVTFVTRNTSPRNAYRLMNWPRKSGAKIALRNTISDEDVPSRTSSRNGPQVWETRSVQSC</sequence>
<evidence type="ECO:0000313" key="3">
    <source>
        <dbReference type="Proteomes" id="UP000247810"/>
    </source>
</evidence>
<feature type="compositionally biased region" description="Polar residues" evidence="1">
    <location>
        <begin position="671"/>
        <end position="690"/>
    </location>
</feature>
<accession>A0A319D394</accession>
<evidence type="ECO:0000256" key="1">
    <source>
        <dbReference type="SAM" id="MobiDB-lite"/>
    </source>
</evidence>
<feature type="region of interest" description="Disordered" evidence="1">
    <location>
        <begin position="192"/>
        <end position="385"/>
    </location>
</feature>
<dbReference type="EMBL" id="KZ825936">
    <property type="protein sequence ID" value="PYH91714.1"/>
    <property type="molecule type" value="Genomic_DNA"/>
</dbReference>
<feature type="compositionally biased region" description="Polar residues" evidence="1">
    <location>
        <begin position="210"/>
        <end position="240"/>
    </location>
</feature>
<keyword evidence="3" id="KW-1185">Reference proteome</keyword>
<feature type="compositionally biased region" description="Polar residues" evidence="1">
    <location>
        <begin position="435"/>
        <end position="448"/>
    </location>
</feature>
<feature type="compositionally biased region" description="Polar residues" evidence="1">
    <location>
        <begin position="494"/>
        <end position="508"/>
    </location>
</feature>
<dbReference type="VEuPathDB" id="FungiDB:BO71DRAFT_459367"/>
<feature type="region of interest" description="Disordered" evidence="1">
    <location>
        <begin position="430"/>
        <end position="541"/>
    </location>
</feature>
<protein>
    <submittedName>
        <fullName evidence="2">Uncharacterized protein</fullName>
    </submittedName>
</protein>
<evidence type="ECO:0000313" key="2">
    <source>
        <dbReference type="EMBL" id="PYH91714.1"/>
    </source>
</evidence>
<name>A0A319D394_9EURO</name>
<feature type="compositionally biased region" description="Basic residues" evidence="1">
    <location>
        <begin position="476"/>
        <end position="487"/>
    </location>
</feature>
<feature type="region of interest" description="Disordered" evidence="1">
    <location>
        <begin position="664"/>
        <end position="690"/>
    </location>
</feature>
<dbReference type="AlphaFoldDB" id="A0A319D394"/>
<feature type="compositionally biased region" description="Polar residues" evidence="1">
    <location>
        <begin position="459"/>
        <end position="469"/>
    </location>
</feature>